<keyword evidence="2" id="KW-0436">Ligase</keyword>
<comment type="similarity">
    <text evidence="1">Belongs to the ATP-dependent AMP-binding enzyme family.</text>
</comment>
<dbReference type="KEGG" id="cbq:AL705_08055"/>
<dbReference type="STRING" id="1528099.AL705_08055"/>
<dbReference type="PANTHER" id="PTHR43272">
    <property type="entry name" value="LONG-CHAIN-FATTY-ACID--COA LIGASE"/>
    <property type="match status" value="1"/>
</dbReference>
<dbReference type="CDD" id="cd05907">
    <property type="entry name" value="VL_LC_FACS_like"/>
    <property type="match status" value="1"/>
</dbReference>
<dbReference type="GO" id="GO:0016020">
    <property type="term" value="C:membrane"/>
    <property type="evidence" value="ECO:0007669"/>
    <property type="project" value="TreeGrafter"/>
</dbReference>
<protein>
    <recommendedName>
        <fullName evidence="5">Acyl-CoA synthetase</fullName>
    </recommendedName>
</protein>
<dbReference type="EMBL" id="CP012390">
    <property type="protein sequence ID" value="ALE19479.1"/>
    <property type="molecule type" value="Genomic_DNA"/>
</dbReference>
<dbReference type="AlphaFoldDB" id="A0A0M5L7Y2"/>
<proteinExistence type="inferred from homology"/>
<dbReference type="PROSITE" id="PS00455">
    <property type="entry name" value="AMP_BINDING"/>
    <property type="match status" value="1"/>
</dbReference>
<feature type="domain" description="AMP-dependent synthetase/ligase" evidence="6">
    <location>
        <begin position="24"/>
        <end position="428"/>
    </location>
</feature>
<evidence type="ECO:0000256" key="1">
    <source>
        <dbReference type="ARBA" id="ARBA00006432"/>
    </source>
</evidence>
<dbReference type="PATRIC" id="fig|1562462.4.peg.1644"/>
<dbReference type="OrthoDB" id="9803968at2"/>
<evidence type="ECO:0000256" key="3">
    <source>
        <dbReference type="ARBA" id="ARBA00022832"/>
    </source>
</evidence>
<sequence>MREYTAPLVYRVEPDESIVDSLYRQSEEAPDRVLFQRPVLSDWVDVSARHFAAEVRALSRGWISLGIRPGDRIALLSQTRYEWMLFAYSVWSCGAVLVPIYPSSSAEQVHHILEDSGAQFLVVENPQHLGTVLHKDKPATLRDIYVIDKSATDLIIAAGRGAVGCNFELDRRIRSLNVETLACIIFTSGTTGNPKGVQISHGNLLHEIRALSGRPVAQDPLQPGKRVLNFLPLAHVFQLAISLMCIDRGVTQTYWSDFSTVLEQFMRFKPHLFVGVPRVYEKIAEAMRRKSRIAGPLGEWLFNHSYHSAINYSRIASKTRISISMRVRHQFYDRLIYRSLRDTLGGELQWVVSGGGSLSSELAHFLHGAGVNVYEGYGLTETSAAITVNSPGEWQIGSIGRPLPGCSVRIADDGEVLLKGGMVTSGYWHNDDATTAAFDNGWLHSGDLGSLDREGYVYITGRKKEIIVTAGGKNVSPTRLETVIDRCPLVSYAVVIGDRRKYISCLIALDREAVREWLQSNGRDPDLPIDKLQRDPDVRRILQDAIDRANQQVSRAESIKRFRILPRDLTEEDGELTATLKLKRHAINLHFQDEIEQIYRGKRR</sequence>
<evidence type="ECO:0000256" key="5">
    <source>
        <dbReference type="ARBA" id="ARBA00032875"/>
    </source>
</evidence>
<dbReference type="RefSeq" id="WP_053962567.1">
    <property type="nucleotide sequence ID" value="NZ_CP012390.1"/>
</dbReference>
<dbReference type="Proteomes" id="UP000068137">
    <property type="component" value="Chromosome"/>
</dbReference>
<evidence type="ECO:0000313" key="7">
    <source>
        <dbReference type="EMBL" id="ALE19479.1"/>
    </source>
</evidence>
<dbReference type="InterPro" id="IPR042099">
    <property type="entry name" value="ANL_N_sf"/>
</dbReference>
<keyword evidence="3" id="KW-0276">Fatty acid metabolism</keyword>
<dbReference type="InterPro" id="IPR020845">
    <property type="entry name" value="AMP-binding_CS"/>
</dbReference>
<evidence type="ECO:0000259" key="6">
    <source>
        <dbReference type="Pfam" id="PF00501"/>
    </source>
</evidence>
<dbReference type="Gene3D" id="3.40.50.12780">
    <property type="entry name" value="N-terminal domain of ligase-like"/>
    <property type="match status" value="1"/>
</dbReference>
<reference evidence="7 8" key="1">
    <citation type="journal article" date="2015" name="Genome Announc.">
        <title>Complete Genome Sequences for Two Strains of a Novel Fastidious, Partially Acid-Fast, Gram-Positive Corynebacterineae Bacterium, Derived from Human Clinical Samples.</title>
        <authorList>
            <person name="Nicholson A.C."/>
            <person name="Bell M."/>
            <person name="Humrighouse B.W."/>
            <person name="McQuiston J.R."/>
        </authorList>
    </citation>
    <scope>NUCLEOTIDE SEQUENCE [LARGE SCALE GENOMIC DNA]</scope>
    <source>
        <strain evidence="7 8">X1698</strain>
    </source>
</reference>
<dbReference type="Pfam" id="PF00501">
    <property type="entry name" value="AMP-binding"/>
    <property type="match status" value="1"/>
</dbReference>
<keyword evidence="4" id="KW-0443">Lipid metabolism</keyword>
<evidence type="ECO:0000256" key="2">
    <source>
        <dbReference type="ARBA" id="ARBA00022598"/>
    </source>
</evidence>
<dbReference type="GO" id="GO:0004467">
    <property type="term" value="F:long-chain fatty acid-CoA ligase activity"/>
    <property type="evidence" value="ECO:0007669"/>
    <property type="project" value="TreeGrafter"/>
</dbReference>
<dbReference type="Pfam" id="PF23562">
    <property type="entry name" value="AMP-binding_C_3"/>
    <property type="match status" value="1"/>
</dbReference>
<evidence type="ECO:0000313" key="8">
    <source>
        <dbReference type="Proteomes" id="UP000068137"/>
    </source>
</evidence>
<evidence type="ECO:0000256" key="4">
    <source>
        <dbReference type="ARBA" id="ARBA00023098"/>
    </source>
</evidence>
<accession>A0A0M5L7Y2</accession>
<organism evidence="7 8">
    <name type="scientific">Lawsonella clevelandensis</name>
    <dbReference type="NCBI Taxonomy" id="1528099"/>
    <lineage>
        <taxon>Bacteria</taxon>
        <taxon>Bacillati</taxon>
        <taxon>Actinomycetota</taxon>
        <taxon>Actinomycetes</taxon>
        <taxon>Mycobacteriales</taxon>
        <taxon>Lawsonellaceae</taxon>
        <taxon>Lawsonella</taxon>
    </lineage>
</organism>
<name>A0A0M5L7Y2_9ACTN</name>
<dbReference type="PANTHER" id="PTHR43272:SF32">
    <property type="entry name" value="AMP-DEPENDENT SYNTHETASE_LIGASE DOMAIN-CONTAINING PROTEIN"/>
    <property type="match status" value="1"/>
</dbReference>
<dbReference type="InterPro" id="IPR000873">
    <property type="entry name" value="AMP-dep_synth/lig_dom"/>
</dbReference>
<gene>
    <name evidence="7" type="ORF">AL705_08055</name>
</gene>
<dbReference type="SUPFAM" id="SSF56801">
    <property type="entry name" value="Acetyl-CoA synthetase-like"/>
    <property type="match status" value="1"/>
</dbReference>